<evidence type="ECO:0008006" key="3">
    <source>
        <dbReference type="Google" id="ProtNLM"/>
    </source>
</evidence>
<reference evidence="1 2" key="1">
    <citation type="submission" date="2019-09" db="EMBL/GenBank/DDBJ databases">
        <authorList>
            <person name="Cremers G."/>
        </authorList>
    </citation>
    <scope>NUCLEOTIDE SEQUENCE [LARGE SCALE GENOMIC DNA]</scope>
    <source>
        <strain evidence="1">4A</strain>
    </source>
</reference>
<sequence length="195" mass="21609">MGNRKERLVVPSLLIFCLFSLAGCANLSPVPESLRHKAKGQPLFSEIAADPAAFQGRIVVFGGRIIETRLFEKGSVVLLSQRPLSAHDVPLRTAESGGRILAEYEGRLDPTVYSPGKRLVVAGRVLPNPALRPGPTIRMEAIHFSLWPHEPKVIEEEQKKELAAYGSIDEYGAIDQYWNPIGWEPTVMGWGPGWW</sequence>
<dbReference type="Proteomes" id="UP000334923">
    <property type="component" value="Unassembled WGS sequence"/>
</dbReference>
<name>A0A5E6M8K7_9BACT</name>
<evidence type="ECO:0000313" key="1">
    <source>
        <dbReference type="EMBL" id="VVM05703.1"/>
    </source>
</evidence>
<dbReference type="EMBL" id="CABFVA020000026">
    <property type="protein sequence ID" value="VVM05703.1"/>
    <property type="molecule type" value="Genomic_DNA"/>
</dbReference>
<keyword evidence="2" id="KW-1185">Reference proteome</keyword>
<dbReference type="InterPro" id="IPR004658">
    <property type="entry name" value="OMP_Slp"/>
</dbReference>
<dbReference type="AlphaFoldDB" id="A0A5E6M8K7"/>
<gene>
    <name evidence="1" type="ORF">MAMT_00740</name>
</gene>
<dbReference type="PANTHER" id="PTHR37530:SF1">
    <property type="entry name" value="OUTER MEMBRANE PROTEIN SLP"/>
    <property type="match status" value="1"/>
</dbReference>
<dbReference type="RefSeq" id="WP_178086900.1">
    <property type="nucleotide sequence ID" value="NZ_CABFVA020000026.1"/>
</dbReference>
<accession>A0A5E6M8K7</accession>
<dbReference type="Pfam" id="PF03843">
    <property type="entry name" value="Slp"/>
    <property type="match status" value="1"/>
</dbReference>
<organism evidence="1 2">
    <name type="scientific">Methylacidimicrobium tartarophylax</name>
    <dbReference type="NCBI Taxonomy" id="1041768"/>
    <lineage>
        <taxon>Bacteria</taxon>
        <taxon>Pseudomonadati</taxon>
        <taxon>Verrucomicrobiota</taxon>
        <taxon>Methylacidimicrobium</taxon>
    </lineage>
</organism>
<evidence type="ECO:0000313" key="2">
    <source>
        <dbReference type="Proteomes" id="UP000334923"/>
    </source>
</evidence>
<dbReference type="PROSITE" id="PS51257">
    <property type="entry name" value="PROKAR_LIPOPROTEIN"/>
    <property type="match status" value="1"/>
</dbReference>
<proteinExistence type="predicted"/>
<dbReference type="GO" id="GO:0019867">
    <property type="term" value="C:outer membrane"/>
    <property type="evidence" value="ECO:0007669"/>
    <property type="project" value="InterPro"/>
</dbReference>
<protein>
    <recommendedName>
        <fullName evidence="3">Outer membrane protein slp</fullName>
    </recommendedName>
</protein>
<dbReference type="PANTHER" id="PTHR37530">
    <property type="entry name" value="OUTER MEMBRANE PROTEIN SLP"/>
    <property type="match status" value="1"/>
</dbReference>